<sequence>MVVLANGSRYLPEIASQQVLSEADLKALQSDLMNKLEASVGSLRVRRVYGAITFGAPCAVLERDYEVRLPQNIDDTSDICPGFDSQEDIDSGCRGRVTILTYQRLKFKLYQIAAPITRELYFR</sequence>
<organism evidence="1 2">
    <name type="scientific">Exophiala xenobiotica</name>
    <dbReference type="NCBI Taxonomy" id="348802"/>
    <lineage>
        <taxon>Eukaryota</taxon>
        <taxon>Fungi</taxon>
        <taxon>Dikarya</taxon>
        <taxon>Ascomycota</taxon>
        <taxon>Pezizomycotina</taxon>
        <taxon>Eurotiomycetes</taxon>
        <taxon>Chaetothyriomycetidae</taxon>
        <taxon>Chaetothyriales</taxon>
        <taxon>Herpotrichiellaceae</taxon>
        <taxon>Exophiala</taxon>
    </lineage>
</organism>
<dbReference type="AlphaFoldDB" id="A0A0D2BIA6"/>
<evidence type="ECO:0000313" key="2">
    <source>
        <dbReference type="Proteomes" id="UP000054342"/>
    </source>
</evidence>
<dbReference type="OrthoDB" id="6486656at2759"/>
<dbReference type="EMBL" id="KN847322">
    <property type="protein sequence ID" value="KIW52016.1"/>
    <property type="molecule type" value="Genomic_DNA"/>
</dbReference>
<dbReference type="Proteomes" id="UP000054342">
    <property type="component" value="Unassembled WGS sequence"/>
</dbReference>
<proteinExistence type="predicted"/>
<keyword evidence="2" id="KW-1185">Reference proteome</keyword>
<dbReference type="HOGENOM" id="CLU_2015312_0_0_1"/>
<accession>A0A0D2BIA6</accession>
<evidence type="ECO:0000313" key="1">
    <source>
        <dbReference type="EMBL" id="KIW52016.1"/>
    </source>
</evidence>
<dbReference type="STRING" id="348802.A0A0D2BIA6"/>
<protein>
    <submittedName>
        <fullName evidence="1">Uncharacterized protein</fullName>
    </submittedName>
</protein>
<reference evidence="1 2" key="1">
    <citation type="submission" date="2015-01" db="EMBL/GenBank/DDBJ databases">
        <title>The Genome Sequence of Exophiala xenobiotica CBS118157.</title>
        <authorList>
            <consortium name="The Broad Institute Genomics Platform"/>
            <person name="Cuomo C."/>
            <person name="de Hoog S."/>
            <person name="Gorbushina A."/>
            <person name="Stielow B."/>
            <person name="Teixiera M."/>
            <person name="Abouelleil A."/>
            <person name="Chapman S.B."/>
            <person name="Priest M."/>
            <person name="Young S.K."/>
            <person name="Wortman J."/>
            <person name="Nusbaum C."/>
            <person name="Birren B."/>
        </authorList>
    </citation>
    <scope>NUCLEOTIDE SEQUENCE [LARGE SCALE GENOMIC DNA]</scope>
    <source>
        <strain evidence="1 2">CBS 118157</strain>
    </source>
</reference>
<name>A0A0D2BIA6_9EURO</name>
<gene>
    <name evidence="1" type="ORF">PV05_10678</name>
</gene>
<dbReference type="GeneID" id="25332586"/>
<dbReference type="RefSeq" id="XP_013312600.1">
    <property type="nucleotide sequence ID" value="XM_013457146.1"/>
</dbReference>